<dbReference type="STRING" id="88036.D8QQQ6"/>
<evidence type="ECO:0000256" key="3">
    <source>
        <dbReference type="ARBA" id="ARBA00023016"/>
    </source>
</evidence>
<comment type="subcellular location">
    <subcellularLocation>
        <location evidence="1">Nucleus</location>
    </subcellularLocation>
</comment>
<dbReference type="PRINTS" id="PR00367">
    <property type="entry name" value="ETHRSPELEMNT"/>
</dbReference>
<dbReference type="GO" id="GO:0005634">
    <property type="term" value="C:nucleus"/>
    <property type="evidence" value="ECO:0007669"/>
    <property type="project" value="UniProtKB-SubCell"/>
</dbReference>
<dbReference type="FunFam" id="3.30.730.10:FF:000001">
    <property type="entry name" value="Ethylene-responsive transcription factor 2"/>
    <property type="match status" value="1"/>
</dbReference>
<name>D8QQQ6_SELML</name>
<evidence type="ECO:0000256" key="9">
    <source>
        <dbReference type="SAM" id="MobiDB-lite"/>
    </source>
</evidence>
<dbReference type="HOGENOM" id="CLU_058713_4_0_1"/>
<feature type="non-terminal residue" evidence="11">
    <location>
        <position position="144"/>
    </location>
</feature>
<feature type="domain" description="AP2/ERF" evidence="10">
    <location>
        <begin position="32"/>
        <end position="89"/>
    </location>
</feature>
<dbReference type="GO" id="GO:0003677">
    <property type="term" value="F:DNA binding"/>
    <property type="evidence" value="ECO:0007669"/>
    <property type="project" value="UniProtKB-KW"/>
</dbReference>
<dbReference type="Proteomes" id="UP000001514">
    <property type="component" value="Unassembled WGS sequence"/>
</dbReference>
<dbReference type="PANTHER" id="PTHR31241">
    <property type="entry name" value="DEHYDRATION-RESPONSIVE ELEMENT-BINDING PROTEIN 2C"/>
    <property type="match status" value="1"/>
</dbReference>
<evidence type="ECO:0000256" key="6">
    <source>
        <dbReference type="ARBA" id="ARBA00023163"/>
    </source>
</evidence>
<feature type="compositionally biased region" description="Acidic residues" evidence="9">
    <location>
        <begin position="120"/>
        <end position="138"/>
    </location>
</feature>
<keyword evidence="3" id="KW-0346">Stress response</keyword>
<dbReference type="KEGG" id="smo:SELMODRAFT_27203"/>
<evidence type="ECO:0000256" key="7">
    <source>
        <dbReference type="ARBA" id="ARBA00023242"/>
    </source>
</evidence>
<dbReference type="PROSITE" id="PS51032">
    <property type="entry name" value="AP2_ERF"/>
    <property type="match status" value="1"/>
</dbReference>
<protein>
    <recommendedName>
        <fullName evidence="10">AP2/ERF domain-containing protein</fullName>
    </recommendedName>
</protein>
<evidence type="ECO:0000256" key="1">
    <source>
        <dbReference type="ARBA" id="ARBA00004123"/>
    </source>
</evidence>
<evidence type="ECO:0000256" key="8">
    <source>
        <dbReference type="ARBA" id="ARBA00024343"/>
    </source>
</evidence>
<dbReference type="eggNOG" id="ENOG502QTBU">
    <property type="taxonomic scope" value="Eukaryota"/>
</dbReference>
<dbReference type="SMART" id="SM00380">
    <property type="entry name" value="AP2"/>
    <property type="match status" value="1"/>
</dbReference>
<dbReference type="InterPro" id="IPR016177">
    <property type="entry name" value="DNA-bd_dom_sf"/>
</dbReference>
<dbReference type="GO" id="GO:0003700">
    <property type="term" value="F:DNA-binding transcription factor activity"/>
    <property type="evidence" value="ECO:0007669"/>
    <property type="project" value="InterPro"/>
</dbReference>
<gene>
    <name evidence="11" type="ORF">SELMODRAFT_27203</name>
</gene>
<keyword evidence="2" id="KW-0805">Transcription regulation</keyword>
<evidence type="ECO:0000259" key="10">
    <source>
        <dbReference type="PROSITE" id="PS51032"/>
    </source>
</evidence>
<dbReference type="FunCoup" id="D8QQQ6">
    <property type="interactions" value="1"/>
</dbReference>
<feature type="compositionally biased region" description="Basic residues" evidence="9">
    <location>
        <begin position="10"/>
        <end position="20"/>
    </location>
</feature>
<dbReference type="AlphaFoldDB" id="D8QQQ6"/>
<feature type="non-terminal residue" evidence="11">
    <location>
        <position position="1"/>
    </location>
</feature>
<keyword evidence="5" id="KW-0010">Activator</keyword>
<dbReference type="CDD" id="cd00018">
    <property type="entry name" value="AP2"/>
    <property type="match status" value="1"/>
</dbReference>
<evidence type="ECO:0000313" key="12">
    <source>
        <dbReference type="Proteomes" id="UP000001514"/>
    </source>
</evidence>
<proteinExistence type="inferred from homology"/>
<feature type="region of interest" description="Disordered" evidence="9">
    <location>
        <begin position="90"/>
        <end position="144"/>
    </location>
</feature>
<dbReference type="Pfam" id="PF00847">
    <property type="entry name" value="AP2"/>
    <property type="match status" value="1"/>
</dbReference>
<dbReference type="InParanoid" id="D8QQQ6"/>
<sequence>SPAGSSIKKAPAKGSKKGCMKGKGGPENPLCHYRGVRQRTWGKWVAEIREPNRGSRLWLGTYATAEEAAMAYDDAARVLYGSCARLNLPVSGSAGGQRSQAINLDSSRQTSSRKKMAIKEEEEEDCDSGVKMEEDDGESSISTS</sequence>
<dbReference type="Gene3D" id="3.30.730.10">
    <property type="entry name" value="AP2/ERF domain"/>
    <property type="match status" value="1"/>
</dbReference>
<dbReference type="PANTHER" id="PTHR31241:SF62">
    <property type="entry name" value="DEHYDRATION-RESPONSIVE ELEMENT-BINDING PROTEIN 2D"/>
    <property type="match status" value="1"/>
</dbReference>
<accession>D8QQQ6</accession>
<dbReference type="SUPFAM" id="SSF54171">
    <property type="entry name" value="DNA-binding domain"/>
    <property type="match status" value="1"/>
</dbReference>
<keyword evidence="6" id="KW-0804">Transcription</keyword>
<dbReference type="EMBL" id="GL377565">
    <property type="protein sequence ID" value="EFJ37838.1"/>
    <property type="molecule type" value="Genomic_DNA"/>
</dbReference>
<reference evidence="11 12" key="1">
    <citation type="journal article" date="2011" name="Science">
        <title>The Selaginella genome identifies genetic changes associated with the evolution of vascular plants.</title>
        <authorList>
            <person name="Banks J.A."/>
            <person name="Nishiyama T."/>
            <person name="Hasebe M."/>
            <person name="Bowman J.L."/>
            <person name="Gribskov M."/>
            <person name="dePamphilis C."/>
            <person name="Albert V.A."/>
            <person name="Aono N."/>
            <person name="Aoyama T."/>
            <person name="Ambrose B.A."/>
            <person name="Ashton N.W."/>
            <person name="Axtell M.J."/>
            <person name="Barker E."/>
            <person name="Barker M.S."/>
            <person name="Bennetzen J.L."/>
            <person name="Bonawitz N.D."/>
            <person name="Chapple C."/>
            <person name="Cheng C."/>
            <person name="Correa L.G."/>
            <person name="Dacre M."/>
            <person name="DeBarry J."/>
            <person name="Dreyer I."/>
            <person name="Elias M."/>
            <person name="Engstrom E.M."/>
            <person name="Estelle M."/>
            <person name="Feng L."/>
            <person name="Finet C."/>
            <person name="Floyd S.K."/>
            <person name="Frommer W.B."/>
            <person name="Fujita T."/>
            <person name="Gramzow L."/>
            <person name="Gutensohn M."/>
            <person name="Harholt J."/>
            <person name="Hattori M."/>
            <person name="Heyl A."/>
            <person name="Hirai T."/>
            <person name="Hiwatashi Y."/>
            <person name="Ishikawa M."/>
            <person name="Iwata M."/>
            <person name="Karol K.G."/>
            <person name="Koehler B."/>
            <person name="Kolukisaoglu U."/>
            <person name="Kubo M."/>
            <person name="Kurata T."/>
            <person name="Lalonde S."/>
            <person name="Li K."/>
            <person name="Li Y."/>
            <person name="Litt A."/>
            <person name="Lyons E."/>
            <person name="Manning G."/>
            <person name="Maruyama T."/>
            <person name="Michael T.P."/>
            <person name="Mikami K."/>
            <person name="Miyazaki S."/>
            <person name="Morinaga S."/>
            <person name="Murata T."/>
            <person name="Mueller-Roeber B."/>
            <person name="Nelson D.R."/>
            <person name="Obara M."/>
            <person name="Oguri Y."/>
            <person name="Olmstead R.G."/>
            <person name="Onodera N."/>
            <person name="Petersen B.L."/>
            <person name="Pils B."/>
            <person name="Prigge M."/>
            <person name="Rensing S.A."/>
            <person name="Riano-Pachon D.M."/>
            <person name="Roberts A.W."/>
            <person name="Sato Y."/>
            <person name="Scheller H.V."/>
            <person name="Schulz B."/>
            <person name="Schulz C."/>
            <person name="Shakirov E.V."/>
            <person name="Shibagaki N."/>
            <person name="Shinohara N."/>
            <person name="Shippen D.E."/>
            <person name="Soerensen I."/>
            <person name="Sotooka R."/>
            <person name="Sugimoto N."/>
            <person name="Sugita M."/>
            <person name="Sumikawa N."/>
            <person name="Tanurdzic M."/>
            <person name="Theissen G."/>
            <person name="Ulvskov P."/>
            <person name="Wakazuki S."/>
            <person name="Weng J.K."/>
            <person name="Willats W.W."/>
            <person name="Wipf D."/>
            <person name="Wolf P.G."/>
            <person name="Yang L."/>
            <person name="Zimmer A.D."/>
            <person name="Zhu Q."/>
            <person name="Mitros T."/>
            <person name="Hellsten U."/>
            <person name="Loque D."/>
            <person name="Otillar R."/>
            <person name="Salamov A."/>
            <person name="Schmutz J."/>
            <person name="Shapiro H."/>
            <person name="Lindquist E."/>
            <person name="Lucas S."/>
            <person name="Rokhsar D."/>
            <person name="Grigoriev I.V."/>
        </authorList>
    </citation>
    <scope>NUCLEOTIDE SEQUENCE [LARGE SCALE GENOMIC DNA]</scope>
</reference>
<organism evidence="12">
    <name type="scientific">Selaginella moellendorffii</name>
    <name type="common">Spikemoss</name>
    <dbReference type="NCBI Taxonomy" id="88036"/>
    <lineage>
        <taxon>Eukaryota</taxon>
        <taxon>Viridiplantae</taxon>
        <taxon>Streptophyta</taxon>
        <taxon>Embryophyta</taxon>
        <taxon>Tracheophyta</taxon>
        <taxon>Lycopodiopsida</taxon>
        <taxon>Selaginellales</taxon>
        <taxon>Selaginellaceae</taxon>
        <taxon>Selaginella</taxon>
    </lineage>
</organism>
<evidence type="ECO:0000256" key="4">
    <source>
        <dbReference type="ARBA" id="ARBA00023125"/>
    </source>
</evidence>
<keyword evidence="7" id="KW-0539">Nucleus</keyword>
<dbReference type="Gramene" id="EFJ37838">
    <property type="protein sequence ID" value="EFJ37838"/>
    <property type="gene ID" value="SELMODRAFT_27203"/>
</dbReference>
<dbReference type="InterPro" id="IPR001471">
    <property type="entry name" value="AP2/ERF_dom"/>
</dbReference>
<keyword evidence="12" id="KW-1185">Reference proteome</keyword>
<feature type="region of interest" description="Disordered" evidence="9">
    <location>
        <begin position="1"/>
        <end position="31"/>
    </location>
</feature>
<feature type="compositionally biased region" description="Polar residues" evidence="9">
    <location>
        <begin position="96"/>
        <end position="110"/>
    </location>
</feature>
<comment type="similarity">
    <text evidence="8">Belongs to the AP2/ERF transcription factor family. ERF subfamily.</text>
</comment>
<dbReference type="InterPro" id="IPR036955">
    <property type="entry name" value="AP2/ERF_dom_sf"/>
</dbReference>
<evidence type="ECO:0000313" key="11">
    <source>
        <dbReference type="EMBL" id="EFJ37838.1"/>
    </source>
</evidence>
<keyword evidence="4" id="KW-0238">DNA-binding</keyword>
<evidence type="ECO:0000256" key="5">
    <source>
        <dbReference type="ARBA" id="ARBA00023159"/>
    </source>
</evidence>
<evidence type="ECO:0000256" key="2">
    <source>
        <dbReference type="ARBA" id="ARBA00023015"/>
    </source>
</evidence>